<dbReference type="CDD" id="cd00130">
    <property type="entry name" value="PAS"/>
    <property type="match status" value="1"/>
</dbReference>
<keyword evidence="11" id="KW-1185">Reference proteome</keyword>
<evidence type="ECO:0000259" key="9">
    <source>
        <dbReference type="PROSITE" id="PS50887"/>
    </source>
</evidence>
<keyword evidence="4 5" id="KW-0472">Membrane</keyword>
<dbReference type="PANTHER" id="PTHR46663">
    <property type="entry name" value="DIGUANYLATE CYCLASE DGCT-RELATED"/>
    <property type="match status" value="1"/>
</dbReference>
<feature type="transmembrane region" description="Helical" evidence="5">
    <location>
        <begin position="287"/>
        <end position="311"/>
    </location>
</feature>
<dbReference type="Pfam" id="PF08447">
    <property type="entry name" value="PAS_3"/>
    <property type="match status" value="1"/>
</dbReference>
<reference evidence="10 11" key="1">
    <citation type="submission" date="2021-02" db="EMBL/GenBank/DDBJ databases">
        <title>Sulfurospirillum tamanensis sp. nov.</title>
        <authorList>
            <person name="Frolova A."/>
            <person name="Merkel A."/>
            <person name="Slobodkin A."/>
        </authorList>
    </citation>
    <scope>NUCLEOTIDE SEQUENCE [LARGE SCALE GENOMIC DNA]</scope>
    <source>
        <strain evidence="10 11">T05b</strain>
    </source>
</reference>
<dbReference type="NCBIfam" id="TIGR00229">
    <property type="entry name" value="sensory_box"/>
    <property type="match status" value="1"/>
</dbReference>
<gene>
    <name evidence="10" type="ORF">JWV37_02050</name>
</gene>
<evidence type="ECO:0000313" key="10">
    <source>
        <dbReference type="EMBL" id="MBN2963548.1"/>
    </source>
</evidence>
<organism evidence="10 11">
    <name type="scientific">Sulfurospirillum tamanense</name>
    <dbReference type="NCBI Taxonomy" id="2813362"/>
    <lineage>
        <taxon>Bacteria</taxon>
        <taxon>Pseudomonadati</taxon>
        <taxon>Campylobacterota</taxon>
        <taxon>Epsilonproteobacteria</taxon>
        <taxon>Campylobacterales</taxon>
        <taxon>Sulfurospirillaceae</taxon>
        <taxon>Sulfurospirillum</taxon>
    </lineage>
</organism>
<dbReference type="Gene3D" id="3.30.450.20">
    <property type="entry name" value="PAS domain"/>
    <property type="match status" value="1"/>
</dbReference>
<dbReference type="InterPro" id="IPR001610">
    <property type="entry name" value="PAC"/>
</dbReference>
<dbReference type="SMART" id="SM01079">
    <property type="entry name" value="CHASE"/>
    <property type="match status" value="1"/>
</dbReference>
<comment type="caution">
    <text evidence="10">The sequence shown here is derived from an EMBL/GenBank/DDBJ whole genome shotgun (WGS) entry which is preliminary data.</text>
</comment>
<evidence type="ECO:0000256" key="4">
    <source>
        <dbReference type="ARBA" id="ARBA00023136"/>
    </source>
</evidence>
<reference evidence="11" key="2">
    <citation type="submission" date="2021-02" db="EMBL/GenBank/DDBJ databases">
        <title>Sulfurospirillum tamanensis sp. nov.</title>
        <authorList>
            <person name="Merkel A.Y."/>
        </authorList>
    </citation>
    <scope>NUCLEOTIDE SEQUENCE [LARGE SCALE GENOMIC DNA]</scope>
    <source>
        <strain evidence="11">T05b</strain>
    </source>
</reference>
<evidence type="ECO:0000259" key="6">
    <source>
        <dbReference type="PROSITE" id="PS50112"/>
    </source>
</evidence>
<dbReference type="InterPro" id="IPR006189">
    <property type="entry name" value="CHASE_dom"/>
</dbReference>
<dbReference type="PANTHER" id="PTHR46663:SF4">
    <property type="entry name" value="DIGUANYLATE CYCLASE DGCT-RELATED"/>
    <property type="match status" value="1"/>
</dbReference>
<dbReference type="SUPFAM" id="SSF55785">
    <property type="entry name" value="PYP-like sensor domain (PAS domain)"/>
    <property type="match status" value="1"/>
</dbReference>
<dbReference type="InterPro" id="IPR013655">
    <property type="entry name" value="PAS_fold_3"/>
</dbReference>
<dbReference type="Pfam" id="PF00990">
    <property type="entry name" value="GGDEF"/>
    <property type="match status" value="1"/>
</dbReference>
<dbReference type="PROSITE" id="PS50887">
    <property type="entry name" value="GGDEF"/>
    <property type="match status" value="1"/>
</dbReference>
<protein>
    <submittedName>
        <fullName evidence="10">Diguanylate cyclase</fullName>
    </submittedName>
</protein>
<dbReference type="PROSITE" id="PS50112">
    <property type="entry name" value="PAS"/>
    <property type="match status" value="1"/>
</dbReference>
<dbReference type="SMART" id="SM00267">
    <property type="entry name" value="GGDEF"/>
    <property type="match status" value="1"/>
</dbReference>
<evidence type="ECO:0000256" key="1">
    <source>
        <dbReference type="ARBA" id="ARBA00004370"/>
    </source>
</evidence>
<dbReference type="SMART" id="SM00086">
    <property type="entry name" value="PAC"/>
    <property type="match status" value="1"/>
</dbReference>
<dbReference type="NCBIfam" id="TIGR00254">
    <property type="entry name" value="GGDEF"/>
    <property type="match status" value="1"/>
</dbReference>
<dbReference type="RefSeq" id="WP_205457991.1">
    <property type="nucleotide sequence ID" value="NZ_JAFHKK010000003.1"/>
</dbReference>
<feature type="domain" description="CHASE" evidence="8">
    <location>
        <begin position="135"/>
        <end position="223"/>
    </location>
</feature>
<dbReference type="SUPFAM" id="SSF55073">
    <property type="entry name" value="Nucleotide cyclase"/>
    <property type="match status" value="1"/>
</dbReference>
<name>A0ABS2WQ73_9BACT</name>
<dbReference type="InterPro" id="IPR042240">
    <property type="entry name" value="CHASE_sf"/>
</dbReference>
<proteinExistence type="predicted"/>
<dbReference type="Proteomes" id="UP000703590">
    <property type="component" value="Unassembled WGS sequence"/>
</dbReference>
<dbReference type="InterPro" id="IPR035965">
    <property type="entry name" value="PAS-like_dom_sf"/>
</dbReference>
<sequence length="618" mass="70601">MKRVLRPAVLPSLILFIGLAFTLFVSYKTQKWIRLTEQSRFETAITHTTLLVEKRLESNVQLVRSLGGLFLASDKVTRDDFKQFLSAYNLAEKFLGIQAMGFGPLVPLEQKRTFERTADFDHYFIFPATAKTAVPVYYLEPFNRHNQRALGFDMASESVRNTAMERALKRKDIALSSRIELLQNESERDGFLIYLPVFNDANVHQGYVYAALNTKRLFDGIMQDRYIPVDFKLHDSASHDKGALLYDSNPNLTSARLSRCVSLPVYGHAWIMCFKTDRVLDFGDGIYLPWVQLFFGSLLTFAMSAWVYALLHTQRRALTMADKMTFTIQDQLRIIDKNVIISSTDTRGIITEVSQAFCDVSGYTKEELIDKDHLIVRHPDTPSSTYETMWNTILQGEIWEGELKNRRKNGSAYWVHAIITPKTNSAGEITGYTSVRQNITDRKRAEELSITDQLTGLYNRLKLDEMFKTYLHVSQRHDTDFSIIILDIDRFKNVNDTHGHQVGDTILQEFAKILQENVRSEDVLGRWGGEEFMILAPQSGLEAAQNLAEKLRTKVENFSFSTIVRATCSFGISTYHKGDDEKSMVSRADDALYRAKTNGRNRVEVEEIQSAATKLTSL</sequence>
<evidence type="ECO:0000259" key="8">
    <source>
        <dbReference type="PROSITE" id="PS50839"/>
    </source>
</evidence>
<accession>A0ABS2WQ73</accession>
<evidence type="ECO:0000259" key="7">
    <source>
        <dbReference type="PROSITE" id="PS50113"/>
    </source>
</evidence>
<keyword evidence="2 5" id="KW-0812">Transmembrane</keyword>
<dbReference type="EMBL" id="JAFHKK010000003">
    <property type="protein sequence ID" value="MBN2963548.1"/>
    <property type="molecule type" value="Genomic_DNA"/>
</dbReference>
<keyword evidence="3 5" id="KW-1133">Transmembrane helix</keyword>
<dbReference type="InterPro" id="IPR043128">
    <property type="entry name" value="Rev_trsase/Diguanyl_cyclase"/>
</dbReference>
<reference evidence="10 11" key="3">
    <citation type="submission" date="2021-02" db="EMBL/GenBank/DDBJ databases">
        <authorList>
            <person name="Merkel A.Y."/>
        </authorList>
    </citation>
    <scope>NUCLEOTIDE SEQUENCE [LARGE SCALE GENOMIC DNA]</scope>
    <source>
        <strain evidence="10 11">T05b</strain>
    </source>
</reference>
<dbReference type="InterPro" id="IPR000014">
    <property type="entry name" value="PAS"/>
</dbReference>
<evidence type="ECO:0000313" key="11">
    <source>
        <dbReference type="Proteomes" id="UP000703590"/>
    </source>
</evidence>
<dbReference type="Gene3D" id="3.30.70.270">
    <property type="match status" value="1"/>
</dbReference>
<dbReference type="InterPro" id="IPR029787">
    <property type="entry name" value="Nucleotide_cyclase"/>
</dbReference>
<evidence type="ECO:0000256" key="2">
    <source>
        <dbReference type="ARBA" id="ARBA00022692"/>
    </source>
</evidence>
<feature type="domain" description="GGDEF" evidence="9">
    <location>
        <begin position="479"/>
        <end position="608"/>
    </location>
</feature>
<dbReference type="Gene3D" id="3.30.450.350">
    <property type="entry name" value="CHASE domain"/>
    <property type="match status" value="1"/>
</dbReference>
<feature type="domain" description="PAC" evidence="7">
    <location>
        <begin position="399"/>
        <end position="451"/>
    </location>
</feature>
<dbReference type="Pfam" id="PF03924">
    <property type="entry name" value="CHASE"/>
    <property type="match status" value="1"/>
</dbReference>
<dbReference type="InterPro" id="IPR052163">
    <property type="entry name" value="DGC-Regulatory_Protein"/>
</dbReference>
<evidence type="ECO:0000256" key="5">
    <source>
        <dbReference type="SAM" id="Phobius"/>
    </source>
</evidence>
<dbReference type="PROSITE" id="PS50839">
    <property type="entry name" value="CHASE"/>
    <property type="match status" value="1"/>
</dbReference>
<comment type="subcellular location">
    <subcellularLocation>
        <location evidence="1">Membrane</location>
    </subcellularLocation>
</comment>
<dbReference type="InterPro" id="IPR000700">
    <property type="entry name" value="PAS-assoc_C"/>
</dbReference>
<dbReference type="InterPro" id="IPR000160">
    <property type="entry name" value="GGDEF_dom"/>
</dbReference>
<dbReference type="PROSITE" id="PS50113">
    <property type="entry name" value="PAC"/>
    <property type="match status" value="1"/>
</dbReference>
<evidence type="ECO:0000256" key="3">
    <source>
        <dbReference type="ARBA" id="ARBA00022989"/>
    </source>
</evidence>
<dbReference type="CDD" id="cd01949">
    <property type="entry name" value="GGDEF"/>
    <property type="match status" value="1"/>
</dbReference>
<feature type="domain" description="PAS" evidence="6">
    <location>
        <begin position="345"/>
        <end position="397"/>
    </location>
</feature>